<proteinExistence type="predicted"/>
<name>A0AA42RU13_9PSED</name>
<comment type="caution">
    <text evidence="1">The sequence shown here is derived from an EMBL/GenBank/DDBJ whole genome shotgun (WGS) entry which is preliminary data.</text>
</comment>
<protein>
    <submittedName>
        <fullName evidence="1">Uncharacterized protein</fullName>
    </submittedName>
</protein>
<accession>A0AA42RU13</accession>
<reference evidence="1" key="1">
    <citation type="submission" date="2022-09" db="EMBL/GenBank/DDBJ databases">
        <title>Intensive care unit water sources are persistently colonized with multi-drug resistant bacteria and are the site of extensive horizontal gene transfer of antibiotic resistance genes.</title>
        <authorList>
            <person name="Diorio-Toth L."/>
        </authorList>
    </citation>
    <scope>NUCLEOTIDE SEQUENCE</scope>
    <source>
        <strain evidence="1">GD03782</strain>
    </source>
</reference>
<organism evidence="1 2">
    <name type="scientific">Pseudomonas mosselii</name>
    <dbReference type="NCBI Taxonomy" id="78327"/>
    <lineage>
        <taxon>Bacteria</taxon>
        <taxon>Pseudomonadati</taxon>
        <taxon>Pseudomonadota</taxon>
        <taxon>Gammaproteobacteria</taxon>
        <taxon>Pseudomonadales</taxon>
        <taxon>Pseudomonadaceae</taxon>
        <taxon>Pseudomonas</taxon>
    </lineage>
</organism>
<evidence type="ECO:0000313" key="2">
    <source>
        <dbReference type="Proteomes" id="UP001160882"/>
    </source>
</evidence>
<dbReference type="Proteomes" id="UP001160882">
    <property type="component" value="Unassembled WGS sequence"/>
</dbReference>
<sequence>MSIEDFKKTHRKWNLFQDIDTLGSYDFFTSVVDLTSLSPRHILNMKSALEQLNHKKPKGEKLSHEQYSSLAKVLPLASHEYTHFIDATSTLWGLRHLALLNNAYLADDKMGGTEEDFKSAKKFYDHTRSIHLPKYYTTIELELPETRPWQSVITMGKVFTSDGTTAGKPVLFSRFFNANGDCITRSPVSTISILEASAMAQEIFAQASLLDVAEDNFKTIENNLHSKKVLSELYNKRLTEYSVCVHIVSNHLKCKEALTSFGICAVLTRLVLNMPKSCLEIIYRNCNIAKILNIPARHEFETRMSDGIKNGDLGIIFYLLCKALPQRPYNNHTTVMLGAVAALDKLGLNMDLIAEEGQIEAKSLFESLERSKIASIRLLANAGIDNFKKQEYKESRLDFQKLSIPNALLDDLSFGEIFSSENNILADLNMEDCYQELFSGQRWVERFAEACL</sequence>
<dbReference type="EMBL" id="JAOCGG010000008">
    <property type="protein sequence ID" value="MDH1629857.1"/>
    <property type="molecule type" value="Genomic_DNA"/>
</dbReference>
<evidence type="ECO:0000313" key="1">
    <source>
        <dbReference type="EMBL" id="MDH1629857.1"/>
    </source>
</evidence>
<dbReference type="RefSeq" id="WP_280081052.1">
    <property type="nucleotide sequence ID" value="NZ_JAOCGG010000008.1"/>
</dbReference>
<dbReference type="AlphaFoldDB" id="A0AA42RU13"/>
<gene>
    <name evidence="1" type="ORF">N5I14_06295</name>
</gene>